<accession>A0A1A2VPW5</accession>
<reference evidence="1 2" key="1">
    <citation type="submission" date="2016-06" db="EMBL/GenBank/DDBJ databases">
        <authorList>
            <person name="Kjaerup R.B."/>
            <person name="Dalgaard T.S."/>
            <person name="Juul-Madsen H.R."/>
        </authorList>
    </citation>
    <scope>NUCLEOTIDE SEQUENCE [LARGE SCALE GENOMIC DNA]</scope>
    <source>
        <strain evidence="1 2">E2838</strain>
    </source>
</reference>
<dbReference type="Gene3D" id="1.10.260.40">
    <property type="entry name" value="lambda repressor-like DNA-binding domains"/>
    <property type="match status" value="1"/>
</dbReference>
<gene>
    <name evidence="1" type="ORF">A5679_17365</name>
</gene>
<dbReference type="InterPro" id="IPR001387">
    <property type="entry name" value="Cro/C1-type_HTH"/>
</dbReference>
<name>A0A1A2VPW5_MYCSC</name>
<sequence>MAEMTDTMAEVAGRNVRALRQAAGWTLNDFAHEMGRCGLQWSTGRVGDFEAGRAAASFESLYAVTAALSGVLKKPVALADLFAGDGWVQINDRASVELSALRAALSGKAITSGPRVTEKVSGQVLPKWARSRGVTAKLFAQVINDFRESDDRMCRSIGVESHIGAAAMAVLWGRTFSAERDDQTEPGSKPQRRGQVSRQLKAELLKVIPDGNN</sequence>
<dbReference type="InterPro" id="IPR010982">
    <property type="entry name" value="Lambda_DNA-bd_dom_sf"/>
</dbReference>
<comment type="caution">
    <text evidence="1">The sequence shown here is derived from an EMBL/GenBank/DDBJ whole genome shotgun (WGS) entry which is preliminary data.</text>
</comment>
<dbReference type="SUPFAM" id="SSF47413">
    <property type="entry name" value="lambda repressor-like DNA-binding domains"/>
    <property type="match status" value="1"/>
</dbReference>
<dbReference type="AlphaFoldDB" id="A0A1A2VPW5"/>
<protein>
    <submittedName>
        <fullName evidence="1">Uncharacterized protein</fullName>
    </submittedName>
</protein>
<dbReference type="GO" id="GO:0003677">
    <property type="term" value="F:DNA binding"/>
    <property type="evidence" value="ECO:0007669"/>
    <property type="project" value="InterPro"/>
</dbReference>
<organism evidence="1 2">
    <name type="scientific">Mycobacterium scrofulaceum</name>
    <dbReference type="NCBI Taxonomy" id="1783"/>
    <lineage>
        <taxon>Bacteria</taxon>
        <taxon>Bacillati</taxon>
        <taxon>Actinomycetota</taxon>
        <taxon>Actinomycetes</taxon>
        <taxon>Mycobacteriales</taxon>
        <taxon>Mycobacteriaceae</taxon>
        <taxon>Mycobacterium</taxon>
    </lineage>
</organism>
<evidence type="ECO:0000313" key="2">
    <source>
        <dbReference type="Proteomes" id="UP000092207"/>
    </source>
</evidence>
<proteinExistence type="predicted"/>
<dbReference type="EMBL" id="LZJY01000211">
    <property type="protein sequence ID" value="OBI02920.1"/>
    <property type="molecule type" value="Genomic_DNA"/>
</dbReference>
<evidence type="ECO:0000313" key="1">
    <source>
        <dbReference type="EMBL" id="OBI02920.1"/>
    </source>
</evidence>
<dbReference type="CDD" id="cd00093">
    <property type="entry name" value="HTH_XRE"/>
    <property type="match status" value="1"/>
</dbReference>
<dbReference type="Proteomes" id="UP000092207">
    <property type="component" value="Unassembled WGS sequence"/>
</dbReference>